<dbReference type="PANTHER" id="PTHR35936:SF19">
    <property type="entry name" value="AMINO-ACID-BINDING PROTEIN YXEM-RELATED"/>
    <property type="match status" value="1"/>
</dbReference>
<feature type="signal peptide" evidence="3">
    <location>
        <begin position="1"/>
        <end position="40"/>
    </location>
</feature>
<comment type="caution">
    <text evidence="5">The sequence shown here is derived from an EMBL/GenBank/DDBJ whole genome shotgun (WGS) entry which is preliminary data.</text>
</comment>
<evidence type="ECO:0000256" key="2">
    <source>
        <dbReference type="ARBA" id="ARBA00022729"/>
    </source>
</evidence>
<dbReference type="RefSeq" id="WP_181071836.1">
    <property type="nucleotide sequence ID" value="NZ_JAAMRF010000008.1"/>
</dbReference>
<accession>A0ABR5Z3L1</accession>
<feature type="chain" id="PRO_5047445342" evidence="3">
    <location>
        <begin position="41"/>
        <end position="302"/>
    </location>
</feature>
<evidence type="ECO:0000256" key="3">
    <source>
        <dbReference type="SAM" id="SignalP"/>
    </source>
</evidence>
<protein>
    <submittedName>
        <fullName evidence="5">Transporter substrate-binding domain-containing protein</fullName>
    </submittedName>
</protein>
<dbReference type="EMBL" id="JAAMRF010000008">
    <property type="protein sequence ID" value="MBA1274784.1"/>
    <property type="molecule type" value="Genomic_DNA"/>
</dbReference>
<reference evidence="5 6" key="1">
    <citation type="submission" date="2020-02" db="EMBL/GenBank/DDBJ databases">
        <title>Synteny-based analysis reveals conserved mechanism for high triclosan tolerance in Pseudomonas, as well as instances of horizontal transfer.</title>
        <authorList>
            <person name="Mcfarland A.G."/>
            <person name="Bertucci H.K."/>
            <person name="Litmann E."/>
            <person name="Shen J."/>
            <person name="Huttenhower C."/>
            <person name="Hartmann E.M."/>
        </authorList>
    </citation>
    <scope>NUCLEOTIDE SEQUENCE [LARGE SCALE GENOMIC DNA]</scope>
    <source>
        <strain evidence="5 6">115A1</strain>
    </source>
</reference>
<dbReference type="Pfam" id="PF00497">
    <property type="entry name" value="SBP_bac_3"/>
    <property type="match status" value="1"/>
</dbReference>
<dbReference type="PANTHER" id="PTHR35936">
    <property type="entry name" value="MEMBRANE-BOUND LYTIC MUREIN TRANSGLYCOSYLASE F"/>
    <property type="match status" value="1"/>
</dbReference>
<dbReference type="SUPFAM" id="SSF53850">
    <property type="entry name" value="Periplasmic binding protein-like II"/>
    <property type="match status" value="1"/>
</dbReference>
<keyword evidence="6" id="KW-1185">Reference proteome</keyword>
<gene>
    <name evidence="5" type="ORF">G7026_15630</name>
</gene>
<comment type="similarity">
    <text evidence="1">Belongs to the bacterial solute-binding protein 3 family.</text>
</comment>
<sequence length="302" mass="32560">MTHAGIDSIFALQPARRLMRGLALLTLGSCLLAGSLTAHADLADAKKRGYLTAATEDDYAPFNFIVDGKPQGFHSDLLVELKAYAQKSGLDVRQEILPWTGLLASVSSGQYDMAFTGALVTDDRLRVFNFSPPFASAQHYFVKRAKDDSITDIASLSGKSVGVQAGSALLARLPELKAMLAKTGGKMGEVREYPSYPEIYADLANGRLDIAVNAVISVNDLVKTRGDVFAKGLPVSGNGFAAWPVPKNSPELLKFLTGFMDEIRASGKLAELQTKWFGEAFPDMPVEPITSVEQFHTLAGME</sequence>
<keyword evidence="2 3" id="KW-0732">Signal</keyword>
<evidence type="ECO:0000313" key="5">
    <source>
        <dbReference type="EMBL" id="MBA1274784.1"/>
    </source>
</evidence>
<dbReference type="SMART" id="SM00062">
    <property type="entry name" value="PBPb"/>
    <property type="match status" value="1"/>
</dbReference>
<organism evidence="5 6">
    <name type="scientific">Stutzerimonas azotifigens</name>
    <dbReference type="NCBI Taxonomy" id="291995"/>
    <lineage>
        <taxon>Bacteria</taxon>
        <taxon>Pseudomonadati</taxon>
        <taxon>Pseudomonadota</taxon>
        <taxon>Gammaproteobacteria</taxon>
        <taxon>Pseudomonadales</taxon>
        <taxon>Pseudomonadaceae</taxon>
        <taxon>Stutzerimonas</taxon>
    </lineage>
</organism>
<feature type="domain" description="Solute-binding protein family 3/N-terminal" evidence="4">
    <location>
        <begin position="50"/>
        <end position="280"/>
    </location>
</feature>
<dbReference type="Proteomes" id="UP000786387">
    <property type="component" value="Unassembled WGS sequence"/>
</dbReference>
<evidence type="ECO:0000313" key="6">
    <source>
        <dbReference type="Proteomes" id="UP000786387"/>
    </source>
</evidence>
<dbReference type="Gene3D" id="3.40.190.10">
    <property type="entry name" value="Periplasmic binding protein-like II"/>
    <property type="match status" value="2"/>
</dbReference>
<dbReference type="InterPro" id="IPR001638">
    <property type="entry name" value="Solute-binding_3/MltF_N"/>
</dbReference>
<evidence type="ECO:0000259" key="4">
    <source>
        <dbReference type="SMART" id="SM00062"/>
    </source>
</evidence>
<proteinExistence type="inferred from homology"/>
<name>A0ABR5Z3L1_9GAMM</name>
<evidence type="ECO:0000256" key="1">
    <source>
        <dbReference type="ARBA" id="ARBA00010333"/>
    </source>
</evidence>